<gene>
    <name evidence="2" type="ORF">Aph01nite_36210</name>
</gene>
<dbReference type="EMBL" id="BOOA01000027">
    <property type="protein sequence ID" value="GIH25311.1"/>
    <property type="molecule type" value="Genomic_DNA"/>
</dbReference>
<sequence>MSISSMNRPVAAIASSIDAIMAAFDSSVPRMINMYFGIVFSSFSGAAARPSHPHVERAAHGSTQSRRKSPATPSDG</sequence>
<reference evidence="2" key="1">
    <citation type="submission" date="2021-01" db="EMBL/GenBank/DDBJ databases">
        <title>Whole genome shotgun sequence of Acrocarpospora phusangensis NBRC 108782.</title>
        <authorList>
            <person name="Komaki H."/>
            <person name="Tamura T."/>
        </authorList>
    </citation>
    <scope>NUCLEOTIDE SEQUENCE</scope>
    <source>
        <strain evidence="2">NBRC 108782</strain>
    </source>
</reference>
<feature type="region of interest" description="Disordered" evidence="1">
    <location>
        <begin position="46"/>
        <end position="76"/>
    </location>
</feature>
<dbReference type="AlphaFoldDB" id="A0A919QC60"/>
<proteinExistence type="predicted"/>
<accession>A0A919QC60</accession>
<evidence type="ECO:0000256" key="1">
    <source>
        <dbReference type="SAM" id="MobiDB-lite"/>
    </source>
</evidence>
<dbReference type="Proteomes" id="UP000640052">
    <property type="component" value="Unassembled WGS sequence"/>
</dbReference>
<evidence type="ECO:0000313" key="3">
    <source>
        <dbReference type="Proteomes" id="UP000640052"/>
    </source>
</evidence>
<comment type="caution">
    <text evidence="2">The sequence shown here is derived from an EMBL/GenBank/DDBJ whole genome shotgun (WGS) entry which is preliminary data.</text>
</comment>
<evidence type="ECO:0000313" key="2">
    <source>
        <dbReference type="EMBL" id="GIH25311.1"/>
    </source>
</evidence>
<keyword evidence="3" id="KW-1185">Reference proteome</keyword>
<organism evidence="2 3">
    <name type="scientific">Acrocarpospora phusangensis</name>
    <dbReference type="NCBI Taxonomy" id="1070424"/>
    <lineage>
        <taxon>Bacteria</taxon>
        <taxon>Bacillati</taxon>
        <taxon>Actinomycetota</taxon>
        <taxon>Actinomycetes</taxon>
        <taxon>Streptosporangiales</taxon>
        <taxon>Streptosporangiaceae</taxon>
        <taxon>Acrocarpospora</taxon>
    </lineage>
</organism>
<name>A0A919QC60_9ACTN</name>
<protein>
    <submittedName>
        <fullName evidence="2">Uncharacterized protein</fullName>
    </submittedName>
</protein>